<sequence>MSTLKKITLALASAFVLTVSHSALANEPIKIEPVKTPAHFIKGADISILADVEKHGGVFYNQKGIKQDPLVILKHNGINYVRIRLWNDPKSASGQPYGGGNNDLTTDLALAKRAHALGLKILLDFHYSDFWTDPGKQFKPKAWANYDFPQLKQIIGQYTQKTVAAFAKAGVTPNMIQIGNEINGGILWPTGKSWGGDGHEFDRLAALLKSAIAGAKASAPQAKIMLHLAKGADQGMFKWWFGEITKRDVPFDVIGVSFYPYWDGSIKALKANLDQVASTYHKDIVVVETQYGYTTKNCDSAPNSFGEKEAKKSGYPASVQGQADFIHDLLQTVVSVSDHRGKGVFYWAPLWLPVKGSTWATPAGMAYIHDKWQEGNSRENQDLFNCKGHVLPSIKAFN</sequence>
<comment type="caution">
    <text evidence="5">The sequence shown here is derived from an EMBL/GenBank/DDBJ whole genome shotgun (WGS) entry which is preliminary data.</text>
</comment>
<dbReference type="EC" id="3.2.1.89" evidence="4"/>
<dbReference type="GO" id="GO:0016787">
    <property type="term" value="F:hydrolase activity"/>
    <property type="evidence" value="ECO:0007669"/>
    <property type="project" value="UniProtKB-KW"/>
</dbReference>
<organism evidence="5 6">
    <name type="scientific">Celerinatantimonas yamalensis</name>
    <dbReference type="NCBI Taxonomy" id="559956"/>
    <lineage>
        <taxon>Bacteria</taxon>
        <taxon>Pseudomonadati</taxon>
        <taxon>Pseudomonadota</taxon>
        <taxon>Gammaproteobacteria</taxon>
        <taxon>Celerinatantimonadaceae</taxon>
        <taxon>Celerinatantimonas</taxon>
    </lineage>
</organism>
<proteinExistence type="inferred from homology"/>
<keyword evidence="2 4" id="KW-0378">Hydrolase</keyword>
<reference evidence="5 6" key="1">
    <citation type="journal article" date="2013" name="Int. J. Syst. Evol. Microbiol.">
        <title>Celerinatantimonas yamalensis sp. nov., a cold-adapted diazotrophic bacterium from a cold permafrost brine.</title>
        <authorList>
            <person name="Shcherbakova V."/>
            <person name="Chuvilskaya N."/>
            <person name="Rivkina E."/>
            <person name="Demidov N."/>
            <person name="Uchaeva V."/>
            <person name="Suetin S."/>
            <person name="Suzina N."/>
            <person name="Gilichinsky D."/>
        </authorList>
    </citation>
    <scope>NUCLEOTIDE SEQUENCE [LARGE SCALE GENOMIC DNA]</scope>
    <source>
        <strain evidence="5 6">C7</strain>
    </source>
</reference>
<evidence type="ECO:0000256" key="3">
    <source>
        <dbReference type="ARBA" id="ARBA00023295"/>
    </source>
</evidence>
<dbReference type="InterPro" id="IPR011683">
    <property type="entry name" value="Glyco_hydro_53"/>
</dbReference>
<dbReference type="Proteomes" id="UP001629953">
    <property type="component" value="Unassembled WGS sequence"/>
</dbReference>
<comment type="catalytic activity">
    <reaction evidence="4">
        <text>The enzyme specifically hydrolyzes (1-&gt;4)-beta-D-galactosidic linkages in type I arabinogalactans.</text>
        <dbReference type="EC" id="3.2.1.89"/>
    </reaction>
</comment>
<dbReference type="Gene3D" id="3.20.20.80">
    <property type="entry name" value="Glycosidases"/>
    <property type="match status" value="1"/>
</dbReference>
<dbReference type="SUPFAM" id="SSF51445">
    <property type="entry name" value="(Trans)glycosidases"/>
    <property type="match status" value="1"/>
</dbReference>
<dbReference type="PANTHER" id="PTHR34983">
    <property type="entry name" value="ARABINOGALACTAN ENDO-BETA-1,4-GALACTANASE A"/>
    <property type="match status" value="1"/>
</dbReference>
<keyword evidence="4" id="KW-0732">Signal</keyword>
<keyword evidence="6" id="KW-1185">Reference proteome</keyword>
<comment type="similarity">
    <text evidence="1 4">Belongs to the glycosyl hydrolase 53 family.</text>
</comment>
<dbReference type="Pfam" id="PF07745">
    <property type="entry name" value="Glyco_hydro_53"/>
    <property type="match status" value="1"/>
</dbReference>
<feature type="signal peptide" evidence="4">
    <location>
        <begin position="1"/>
        <end position="25"/>
    </location>
</feature>
<dbReference type="EMBL" id="JBEQCT010000002">
    <property type="protein sequence ID" value="MFM2484922.1"/>
    <property type="molecule type" value="Genomic_DNA"/>
</dbReference>
<keyword evidence="3 4" id="KW-0326">Glycosidase</keyword>
<dbReference type="InterPro" id="IPR017853">
    <property type="entry name" value="GH"/>
</dbReference>
<evidence type="ECO:0000313" key="5">
    <source>
        <dbReference type="EMBL" id="MFM2484922.1"/>
    </source>
</evidence>
<protein>
    <recommendedName>
        <fullName evidence="4">Arabinogalactan endo-beta-1,4-galactanase</fullName>
        <ecNumber evidence="4">3.2.1.89</ecNumber>
    </recommendedName>
</protein>
<feature type="chain" id="PRO_5044995995" description="Arabinogalactan endo-beta-1,4-galactanase" evidence="4">
    <location>
        <begin position="26"/>
        <end position="398"/>
    </location>
</feature>
<evidence type="ECO:0000313" key="6">
    <source>
        <dbReference type="Proteomes" id="UP001629953"/>
    </source>
</evidence>
<dbReference type="RefSeq" id="WP_408623111.1">
    <property type="nucleotide sequence ID" value="NZ_JBEQCT010000002.1"/>
</dbReference>
<evidence type="ECO:0000256" key="2">
    <source>
        <dbReference type="ARBA" id="ARBA00022801"/>
    </source>
</evidence>
<accession>A0ABW9G5M3</accession>
<gene>
    <name evidence="5" type="ORF">ABUE30_07560</name>
</gene>
<evidence type="ECO:0000256" key="4">
    <source>
        <dbReference type="RuleBase" id="RU361192"/>
    </source>
</evidence>
<evidence type="ECO:0000256" key="1">
    <source>
        <dbReference type="ARBA" id="ARBA00010687"/>
    </source>
</evidence>
<name>A0ABW9G5M3_9GAMM</name>
<dbReference type="PANTHER" id="PTHR34983:SF2">
    <property type="entry name" value="ENDO-BETA-1,4-GALACTANASE"/>
    <property type="match status" value="1"/>
</dbReference>